<evidence type="ECO:0000256" key="4">
    <source>
        <dbReference type="ARBA" id="ARBA00023163"/>
    </source>
</evidence>
<organism evidence="7 8">
    <name type="scientific">Agromyces protaetiae</name>
    <dbReference type="NCBI Taxonomy" id="2509455"/>
    <lineage>
        <taxon>Bacteria</taxon>
        <taxon>Bacillati</taxon>
        <taxon>Actinomycetota</taxon>
        <taxon>Actinomycetes</taxon>
        <taxon>Micrococcales</taxon>
        <taxon>Microbacteriaceae</taxon>
        <taxon>Agromyces</taxon>
    </lineage>
</organism>
<dbReference type="AlphaFoldDB" id="A0A4P6FJL7"/>
<keyword evidence="3" id="KW-0731">Sigma factor</keyword>
<dbReference type="InterPro" id="IPR013324">
    <property type="entry name" value="RNA_pol_sigma_r3/r4-like"/>
</dbReference>
<dbReference type="NCBIfam" id="TIGR02937">
    <property type="entry name" value="sigma70-ECF"/>
    <property type="match status" value="1"/>
</dbReference>
<dbReference type="SUPFAM" id="SSF88946">
    <property type="entry name" value="Sigma2 domain of RNA polymerase sigma factors"/>
    <property type="match status" value="1"/>
</dbReference>
<dbReference type="Pfam" id="PF08281">
    <property type="entry name" value="Sigma70_r4_2"/>
    <property type="match status" value="1"/>
</dbReference>
<protein>
    <submittedName>
        <fullName evidence="7">RNA polymerase sigma factor</fullName>
    </submittedName>
</protein>
<dbReference type="KEGG" id="agf:ET445_00800"/>
<dbReference type="InterPro" id="IPR013249">
    <property type="entry name" value="RNA_pol_sigma70_r4_t2"/>
</dbReference>
<dbReference type="OrthoDB" id="3747638at2"/>
<name>A0A4P6FJL7_9MICO</name>
<dbReference type="InterPro" id="IPR014284">
    <property type="entry name" value="RNA_pol_sigma-70_dom"/>
</dbReference>
<proteinExistence type="inferred from homology"/>
<dbReference type="SUPFAM" id="SSF88659">
    <property type="entry name" value="Sigma3 and sigma4 domains of RNA polymerase sigma factors"/>
    <property type="match status" value="1"/>
</dbReference>
<dbReference type="PANTHER" id="PTHR43133:SF25">
    <property type="entry name" value="RNA POLYMERASE SIGMA FACTOR RFAY-RELATED"/>
    <property type="match status" value="1"/>
</dbReference>
<evidence type="ECO:0000313" key="8">
    <source>
        <dbReference type="Proteomes" id="UP000291259"/>
    </source>
</evidence>
<dbReference type="InterPro" id="IPR007627">
    <property type="entry name" value="RNA_pol_sigma70_r2"/>
</dbReference>
<keyword evidence="2" id="KW-0805">Transcription regulation</keyword>
<keyword evidence="4" id="KW-0804">Transcription</keyword>
<comment type="similarity">
    <text evidence="1">Belongs to the sigma-70 factor family. ECF subfamily.</text>
</comment>
<evidence type="ECO:0000256" key="1">
    <source>
        <dbReference type="ARBA" id="ARBA00010641"/>
    </source>
</evidence>
<evidence type="ECO:0000256" key="3">
    <source>
        <dbReference type="ARBA" id="ARBA00023082"/>
    </source>
</evidence>
<sequence length="168" mass="18198">MRLEALVRANASDVLAYLERRITPRADAADILSDSLITAWTKSGSMPTVDAEARMWLFAIARNTLLNSRRATNRRLAATARLRNELAVSDVAADPDESLAVRAAVVSLQPDLRELVELVHWDGFSVVEAAGILSLSSSTARSRYSVAKERLRAALATADSPAAVRPLT</sequence>
<dbReference type="InterPro" id="IPR039425">
    <property type="entry name" value="RNA_pol_sigma-70-like"/>
</dbReference>
<dbReference type="GO" id="GO:0016987">
    <property type="term" value="F:sigma factor activity"/>
    <property type="evidence" value="ECO:0007669"/>
    <property type="project" value="UniProtKB-KW"/>
</dbReference>
<evidence type="ECO:0000256" key="2">
    <source>
        <dbReference type="ARBA" id="ARBA00023015"/>
    </source>
</evidence>
<dbReference type="PANTHER" id="PTHR43133">
    <property type="entry name" value="RNA POLYMERASE ECF-TYPE SIGMA FACTO"/>
    <property type="match status" value="1"/>
</dbReference>
<dbReference type="Gene3D" id="1.10.10.10">
    <property type="entry name" value="Winged helix-like DNA-binding domain superfamily/Winged helix DNA-binding domain"/>
    <property type="match status" value="1"/>
</dbReference>
<evidence type="ECO:0000259" key="6">
    <source>
        <dbReference type="Pfam" id="PF08281"/>
    </source>
</evidence>
<dbReference type="InterPro" id="IPR013325">
    <property type="entry name" value="RNA_pol_sigma_r2"/>
</dbReference>
<feature type="domain" description="RNA polymerase sigma factor 70 region 4 type 2" evidence="6">
    <location>
        <begin position="99"/>
        <end position="151"/>
    </location>
</feature>
<feature type="domain" description="RNA polymerase sigma-70 region 2" evidence="5">
    <location>
        <begin position="6"/>
        <end position="74"/>
    </location>
</feature>
<dbReference type="EMBL" id="CP035491">
    <property type="protein sequence ID" value="QAY74799.1"/>
    <property type="molecule type" value="Genomic_DNA"/>
</dbReference>
<dbReference type="Pfam" id="PF04542">
    <property type="entry name" value="Sigma70_r2"/>
    <property type="match status" value="1"/>
</dbReference>
<evidence type="ECO:0000313" key="7">
    <source>
        <dbReference type="EMBL" id="QAY74799.1"/>
    </source>
</evidence>
<gene>
    <name evidence="7" type="ORF">ET445_00800</name>
</gene>
<dbReference type="Gene3D" id="1.10.1740.10">
    <property type="match status" value="1"/>
</dbReference>
<reference evidence="7 8" key="1">
    <citation type="submission" date="2019-01" db="EMBL/GenBank/DDBJ databases">
        <title>Genome sequencing of strain FW100M-8.</title>
        <authorList>
            <person name="Heo J."/>
            <person name="Kim S.-J."/>
            <person name="Kim J.-S."/>
            <person name="Hong S.-B."/>
            <person name="Kwon S.-W."/>
        </authorList>
    </citation>
    <scope>NUCLEOTIDE SEQUENCE [LARGE SCALE GENOMIC DNA]</scope>
    <source>
        <strain evidence="7 8">FW100M-8</strain>
    </source>
</reference>
<dbReference type="GO" id="GO:0003677">
    <property type="term" value="F:DNA binding"/>
    <property type="evidence" value="ECO:0007669"/>
    <property type="project" value="InterPro"/>
</dbReference>
<dbReference type="GO" id="GO:0006352">
    <property type="term" value="P:DNA-templated transcription initiation"/>
    <property type="evidence" value="ECO:0007669"/>
    <property type="project" value="InterPro"/>
</dbReference>
<keyword evidence="8" id="KW-1185">Reference proteome</keyword>
<evidence type="ECO:0000259" key="5">
    <source>
        <dbReference type="Pfam" id="PF04542"/>
    </source>
</evidence>
<dbReference type="Proteomes" id="UP000291259">
    <property type="component" value="Chromosome"/>
</dbReference>
<dbReference type="InterPro" id="IPR036388">
    <property type="entry name" value="WH-like_DNA-bd_sf"/>
</dbReference>
<accession>A0A4P6FJL7</accession>